<dbReference type="FunCoup" id="A0A0D0CHW5">
    <property type="interactions" value="26"/>
</dbReference>
<dbReference type="PANTHER" id="PTHR33643">
    <property type="entry name" value="UREASE ACCESSORY PROTEIN D"/>
    <property type="match status" value="1"/>
</dbReference>
<dbReference type="OrthoDB" id="5550464at2759"/>
<evidence type="ECO:0000256" key="1">
    <source>
        <dbReference type="ARBA" id="ARBA00007177"/>
    </source>
</evidence>
<gene>
    <name evidence="3" type="ORF">PAXRUDRAFT_832293</name>
</gene>
<dbReference type="HAMAP" id="MF_01384">
    <property type="entry name" value="UreD"/>
    <property type="match status" value="1"/>
</dbReference>
<sequence length="318" mass="35105">MAAIPPRPSASNERLTVGHGRITCSLHGSSVVFSELSSTYPLKLLSPRLAVPAVAIVYVLCYGGGLVSGDRVKLKVDVEGGCKLLLLSQGSTKVFKTRSGDRASTSLRQPAHLGIPENVTTQITDVSIAPKSAVFLLPDPVTCFRSASYTQIQRFHLLGDASLVLLDWVAAGRKSLGEEWEFSRYYSVNEVFLDGRRITRDIMLLEDFSLQSQPPGSIQLHRTLKERLRPYSCYAMLVLCGPLAQEVAAQLSREYQSISIFKTSPARLVWALSPIEEGKTYVVRVAGIEIEDVKSWLRDALRGFENIIGIDTYRKAFV</sequence>
<reference evidence="4" key="2">
    <citation type="submission" date="2015-01" db="EMBL/GenBank/DDBJ databases">
        <title>Evolutionary Origins and Diversification of the Mycorrhizal Mutualists.</title>
        <authorList>
            <consortium name="DOE Joint Genome Institute"/>
            <consortium name="Mycorrhizal Genomics Consortium"/>
            <person name="Kohler A."/>
            <person name="Kuo A."/>
            <person name="Nagy L.G."/>
            <person name="Floudas D."/>
            <person name="Copeland A."/>
            <person name="Barry K.W."/>
            <person name="Cichocki N."/>
            <person name="Veneault-Fourrey C."/>
            <person name="LaButti K."/>
            <person name="Lindquist E.A."/>
            <person name="Lipzen A."/>
            <person name="Lundell T."/>
            <person name="Morin E."/>
            <person name="Murat C."/>
            <person name="Riley R."/>
            <person name="Ohm R."/>
            <person name="Sun H."/>
            <person name="Tunlid A."/>
            <person name="Henrissat B."/>
            <person name="Grigoriev I.V."/>
            <person name="Hibbett D.S."/>
            <person name="Martin F."/>
        </authorList>
    </citation>
    <scope>NUCLEOTIDE SEQUENCE [LARGE SCALE GENOMIC DNA]</scope>
    <source>
        <strain evidence="4">Ve08.2h10</strain>
    </source>
</reference>
<evidence type="ECO:0000313" key="4">
    <source>
        <dbReference type="Proteomes" id="UP000054538"/>
    </source>
</evidence>
<dbReference type="EMBL" id="KN825645">
    <property type="protein sequence ID" value="KIK82297.1"/>
    <property type="molecule type" value="Genomic_DNA"/>
</dbReference>
<evidence type="ECO:0008006" key="5">
    <source>
        <dbReference type="Google" id="ProtNLM"/>
    </source>
</evidence>
<organism evidence="3 4">
    <name type="scientific">Paxillus rubicundulus Ve08.2h10</name>
    <dbReference type="NCBI Taxonomy" id="930991"/>
    <lineage>
        <taxon>Eukaryota</taxon>
        <taxon>Fungi</taxon>
        <taxon>Dikarya</taxon>
        <taxon>Basidiomycota</taxon>
        <taxon>Agaricomycotina</taxon>
        <taxon>Agaricomycetes</taxon>
        <taxon>Agaricomycetidae</taxon>
        <taxon>Boletales</taxon>
        <taxon>Paxilineae</taxon>
        <taxon>Paxillaceae</taxon>
        <taxon>Paxillus</taxon>
    </lineage>
</organism>
<evidence type="ECO:0000313" key="3">
    <source>
        <dbReference type="EMBL" id="KIK82297.1"/>
    </source>
</evidence>
<protein>
    <recommendedName>
        <fullName evidence="5">Urease accessory protein UreD</fullName>
    </recommendedName>
</protein>
<dbReference type="AlphaFoldDB" id="A0A0D0CHW5"/>
<keyword evidence="4" id="KW-1185">Reference proteome</keyword>
<dbReference type="PANTHER" id="PTHR33643:SF1">
    <property type="entry name" value="UREASE ACCESSORY PROTEIN D"/>
    <property type="match status" value="1"/>
</dbReference>
<dbReference type="STRING" id="930991.A0A0D0CHW5"/>
<dbReference type="InParanoid" id="A0A0D0CHW5"/>
<dbReference type="Pfam" id="PF01774">
    <property type="entry name" value="UreD"/>
    <property type="match status" value="1"/>
</dbReference>
<reference evidence="3 4" key="1">
    <citation type="submission" date="2014-04" db="EMBL/GenBank/DDBJ databases">
        <authorList>
            <consortium name="DOE Joint Genome Institute"/>
            <person name="Kuo A."/>
            <person name="Kohler A."/>
            <person name="Jargeat P."/>
            <person name="Nagy L.G."/>
            <person name="Floudas D."/>
            <person name="Copeland A."/>
            <person name="Barry K.W."/>
            <person name="Cichocki N."/>
            <person name="Veneault-Fourrey C."/>
            <person name="LaButti K."/>
            <person name="Lindquist E.A."/>
            <person name="Lipzen A."/>
            <person name="Lundell T."/>
            <person name="Morin E."/>
            <person name="Murat C."/>
            <person name="Sun H."/>
            <person name="Tunlid A."/>
            <person name="Henrissat B."/>
            <person name="Grigoriev I.V."/>
            <person name="Hibbett D.S."/>
            <person name="Martin F."/>
            <person name="Nordberg H.P."/>
            <person name="Cantor M.N."/>
            <person name="Hua S.X."/>
        </authorList>
    </citation>
    <scope>NUCLEOTIDE SEQUENCE [LARGE SCALE GENOMIC DNA]</scope>
    <source>
        <strain evidence="3 4">Ve08.2h10</strain>
    </source>
</reference>
<accession>A0A0D0CHW5</accession>
<dbReference type="HOGENOM" id="CLU_021703_1_1_1"/>
<dbReference type="GO" id="GO:0016151">
    <property type="term" value="F:nickel cation binding"/>
    <property type="evidence" value="ECO:0007669"/>
    <property type="project" value="InterPro"/>
</dbReference>
<comment type="similarity">
    <text evidence="1">Belongs to the UreD family.</text>
</comment>
<evidence type="ECO:0000256" key="2">
    <source>
        <dbReference type="ARBA" id="ARBA00023186"/>
    </source>
</evidence>
<proteinExistence type="inferred from homology"/>
<keyword evidence="2" id="KW-0143">Chaperone</keyword>
<dbReference type="InterPro" id="IPR002669">
    <property type="entry name" value="UreD"/>
</dbReference>
<dbReference type="Proteomes" id="UP000054538">
    <property type="component" value="Unassembled WGS sequence"/>
</dbReference>
<name>A0A0D0CHW5_9AGAM</name>